<protein>
    <submittedName>
        <fullName evidence="7">Uncharacterized protein</fullName>
    </submittedName>
</protein>
<evidence type="ECO:0000259" key="6">
    <source>
        <dbReference type="Pfam" id="PF08100"/>
    </source>
</evidence>
<feature type="active site" description="Proton acceptor" evidence="4">
    <location>
        <position position="319"/>
    </location>
</feature>
<dbReference type="Proteomes" id="UP000054342">
    <property type="component" value="Unassembled WGS sequence"/>
</dbReference>
<evidence type="ECO:0000313" key="7">
    <source>
        <dbReference type="EMBL" id="KIW62032.1"/>
    </source>
</evidence>
<keyword evidence="8" id="KW-1185">Reference proteome</keyword>
<dbReference type="PROSITE" id="PS51683">
    <property type="entry name" value="SAM_OMT_II"/>
    <property type="match status" value="1"/>
</dbReference>
<dbReference type="GeneID" id="25323993"/>
<organism evidence="7 8">
    <name type="scientific">Exophiala xenobiotica</name>
    <dbReference type="NCBI Taxonomy" id="348802"/>
    <lineage>
        <taxon>Eukaryota</taxon>
        <taxon>Fungi</taxon>
        <taxon>Dikarya</taxon>
        <taxon>Ascomycota</taxon>
        <taxon>Pezizomycotina</taxon>
        <taxon>Eurotiomycetes</taxon>
        <taxon>Chaetothyriomycetidae</taxon>
        <taxon>Chaetothyriales</taxon>
        <taxon>Herpotrichiellaceae</taxon>
        <taxon>Exophiala</taxon>
    </lineage>
</organism>
<dbReference type="GO" id="GO:0032259">
    <property type="term" value="P:methylation"/>
    <property type="evidence" value="ECO:0007669"/>
    <property type="project" value="UniProtKB-KW"/>
</dbReference>
<gene>
    <name evidence="7" type="ORF">PV05_02085</name>
</gene>
<accession>A0A0D2DIC5</accession>
<dbReference type="InterPro" id="IPR016461">
    <property type="entry name" value="COMT-like"/>
</dbReference>
<dbReference type="Gene3D" id="1.10.10.10">
    <property type="entry name" value="Winged helix-like DNA-binding domain superfamily/Winged helix DNA-binding domain"/>
    <property type="match status" value="1"/>
</dbReference>
<evidence type="ECO:0000259" key="5">
    <source>
        <dbReference type="Pfam" id="PF00891"/>
    </source>
</evidence>
<evidence type="ECO:0000256" key="2">
    <source>
        <dbReference type="ARBA" id="ARBA00022679"/>
    </source>
</evidence>
<feature type="domain" description="O-methyltransferase dimerisation" evidence="6">
    <location>
        <begin position="66"/>
        <end position="135"/>
    </location>
</feature>
<dbReference type="InterPro" id="IPR001077">
    <property type="entry name" value="COMT_C"/>
</dbReference>
<dbReference type="GO" id="GO:0046983">
    <property type="term" value="F:protein dimerization activity"/>
    <property type="evidence" value="ECO:0007669"/>
    <property type="project" value="InterPro"/>
</dbReference>
<feature type="domain" description="O-methyltransferase C-terminal" evidence="5">
    <location>
        <begin position="246"/>
        <end position="390"/>
    </location>
</feature>
<dbReference type="InterPro" id="IPR036388">
    <property type="entry name" value="WH-like_DNA-bd_sf"/>
</dbReference>
<dbReference type="InterPro" id="IPR029063">
    <property type="entry name" value="SAM-dependent_MTases_sf"/>
</dbReference>
<dbReference type="Gene3D" id="3.40.50.150">
    <property type="entry name" value="Vaccinia Virus protein VP39"/>
    <property type="match status" value="1"/>
</dbReference>
<dbReference type="PIRSF" id="PIRSF005739">
    <property type="entry name" value="O-mtase"/>
    <property type="match status" value="1"/>
</dbReference>
<keyword evidence="2" id="KW-0808">Transferase</keyword>
<keyword evidence="1" id="KW-0489">Methyltransferase</keyword>
<dbReference type="SUPFAM" id="SSF46785">
    <property type="entry name" value="Winged helix' DNA-binding domain"/>
    <property type="match status" value="1"/>
</dbReference>
<dbReference type="InterPro" id="IPR036390">
    <property type="entry name" value="WH_DNA-bd_sf"/>
</dbReference>
<dbReference type="GO" id="GO:0008171">
    <property type="term" value="F:O-methyltransferase activity"/>
    <property type="evidence" value="ECO:0007669"/>
    <property type="project" value="InterPro"/>
</dbReference>
<dbReference type="Pfam" id="PF00891">
    <property type="entry name" value="Methyltransf_2"/>
    <property type="match status" value="1"/>
</dbReference>
<name>A0A0D2DIC5_9EURO</name>
<sequence length="411" mass="45434">MAYPDADMDMVSKLLKDVHQNVESFSSGNSKAREAAIEACRSLASSLETPSEAVVRLTWVEPSHLAALRMAVDMRLFDHLVAEQSSPKSSAQLAAACSAEPWLVGRTMKLLAAMGSVREIDADCYVTNPFAQAMTQQLFKDSLALWASRHDVCIPMNLKTAEFFRQHGYTSPTNGLDTPAQHAYGVKGKTHMIDLLIQHGPEQGLASMMATWMLDRPHWSDDNLGFYPVKERLIEGAAGGDEAVFLVDVGGSKGHDLTKFLARHPFDSFPGRLVLQDRAEVIDSIPQGSLGPGIHSMAHDFNTPQPVQGEVYFLHSIIHDYPDDRSRLILRQLAAAMKKDYSKLLIWDFVLPDKAAGSTLIALDWEMMSFYAAGERSESQWKALLENAGLKVNGVWTYSHFDQAVIEAELA</sequence>
<dbReference type="HOGENOM" id="CLU_005533_5_0_1"/>
<dbReference type="PANTHER" id="PTHR43712">
    <property type="entry name" value="PUTATIVE (AFU_ORTHOLOGUE AFUA_4G14580)-RELATED"/>
    <property type="match status" value="1"/>
</dbReference>
<evidence type="ECO:0000256" key="4">
    <source>
        <dbReference type="PIRSR" id="PIRSR005739-1"/>
    </source>
</evidence>
<keyword evidence="3" id="KW-0949">S-adenosyl-L-methionine</keyword>
<dbReference type="EMBL" id="KN847317">
    <property type="protein sequence ID" value="KIW62032.1"/>
    <property type="molecule type" value="Genomic_DNA"/>
</dbReference>
<proteinExistence type="predicted"/>
<dbReference type="PANTHER" id="PTHR43712:SF1">
    <property type="entry name" value="HYPOTHETICAL O-METHYLTRANSFERASE (EUROFUNG)-RELATED"/>
    <property type="match status" value="1"/>
</dbReference>
<evidence type="ECO:0000256" key="3">
    <source>
        <dbReference type="ARBA" id="ARBA00022691"/>
    </source>
</evidence>
<reference evidence="7 8" key="1">
    <citation type="submission" date="2015-01" db="EMBL/GenBank/DDBJ databases">
        <title>The Genome Sequence of Exophiala xenobiotica CBS118157.</title>
        <authorList>
            <consortium name="The Broad Institute Genomics Platform"/>
            <person name="Cuomo C."/>
            <person name="de Hoog S."/>
            <person name="Gorbushina A."/>
            <person name="Stielow B."/>
            <person name="Teixiera M."/>
            <person name="Abouelleil A."/>
            <person name="Chapman S.B."/>
            <person name="Priest M."/>
            <person name="Young S.K."/>
            <person name="Wortman J."/>
            <person name="Nusbaum C."/>
            <person name="Birren B."/>
        </authorList>
    </citation>
    <scope>NUCLEOTIDE SEQUENCE [LARGE SCALE GENOMIC DNA]</scope>
    <source>
        <strain evidence="7 8">CBS 118157</strain>
    </source>
</reference>
<dbReference type="RefSeq" id="XP_013322616.1">
    <property type="nucleotide sequence ID" value="XM_013467162.1"/>
</dbReference>
<dbReference type="Pfam" id="PF08100">
    <property type="entry name" value="Dimerisation"/>
    <property type="match status" value="1"/>
</dbReference>
<evidence type="ECO:0000256" key="1">
    <source>
        <dbReference type="ARBA" id="ARBA00022603"/>
    </source>
</evidence>
<dbReference type="SUPFAM" id="SSF53335">
    <property type="entry name" value="S-adenosyl-L-methionine-dependent methyltransferases"/>
    <property type="match status" value="1"/>
</dbReference>
<evidence type="ECO:0000313" key="8">
    <source>
        <dbReference type="Proteomes" id="UP000054342"/>
    </source>
</evidence>
<dbReference type="InterPro" id="IPR012967">
    <property type="entry name" value="COMT_dimerisation"/>
</dbReference>
<dbReference type="OrthoDB" id="1535081at2759"/>
<dbReference type="AlphaFoldDB" id="A0A0D2DIC5"/>